<feature type="compositionally biased region" description="Acidic residues" evidence="2">
    <location>
        <begin position="2338"/>
        <end position="2349"/>
    </location>
</feature>
<accession>A0A1I7ST27</accession>
<dbReference type="InterPro" id="IPR022033">
    <property type="entry name" value="Rav1p_C"/>
</dbReference>
<feature type="region of interest" description="Disordered" evidence="2">
    <location>
        <begin position="1399"/>
        <end position="1423"/>
    </location>
</feature>
<evidence type="ECO:0000256" key="1">
    <source>
        <dbReference type="PROSITE-ProRule" id="PRU00221"/>
    </source>
</evidence>
<dbReference type="SUPFAM" id="SSF50978">
    <property type="entry name" value="WD40 repeat-like"/>
    <property type="match status" value="2"/>
</dbReference>
<dbReference type="InterPro" id="IPR001680">
    <property type="entry name" value="WD40_rpt"/>
</dbReference>
<proteinExistence type="predicted"/>
<protein>
    <submittedName>
        <fullName evidence="4">(pine wood nematode) hypothetical protein</fullName>
    </submittedName>
</protein>
<feature type="region of interest" description="Disordered" evidence="2">
    <location>
        <begin position="1305"/>
        <end position="1332"/>
    </location>
</feature>
<dbReference type="Proteomes" id="UP000582659">
    <property type="component" value="Unassembled WGS sequence"/>
</dbReference>
<evidence type="ECO:0000259" key="3">
    <source>
        <dbReference type="Pfam" id="PF12234"/>
    </source>
</evidence>
<dbReference type="EMBL" id="CAJFCV020000003">
    <property type="protein sequence ID" value="CAG9108775.1"/>
    <property type="molecule type" value="Genomic_DNA"/>
</dbReference>
<feature type="domain" description="RAVE complex protein Rav1 C-terminal" evidence="3">
    <location>
        <begin position="1479"/>
        <end position="1858"/>
    </location>
</feature>
<feature type="domain" description="RAVE complex protein Rav1 C-terminal" evidence="3">
    <location>
        <begin position="1048"/>
        <end position="1326"/>
    </location>
</feature>
<dbReference type="GO" id="GO:0007035">
    <property type="term" value="P:vacuolar acidification"/>
    <property type="evidence" value="ECO:0007669"/>
    <property type="project" value="TreeGrafter"/>
</dbReference>
<feature type="region of interest" description="Disordered" evidence="2">
    <location>
        <begin position="2258"/>
        <end position="2279"/>
    </location>
</feature>
<feature type="repeat" description="WD" evidence="1">
    <location>
        <begin position="2789"/>
        <end position="2830"/>
    </location>
</feature>
<reference evidence="5" key="2">
    <citation type="submission" date="2020-08" db="EMBL/GenBank/DDBJ databases">
        <authorList>
            <person name="Kikuchi T."/>
        </authorList>
    </citation>
    <scope>NUCLEOTIDE SEQUENCE</scope>
    <source>
        <strain evidence="4">Ka4C1</strain>
    </source>
</reference>
<dbReference type="InterPro" id="IPR015943">
    <property type="entry name" value="WD40/YVTN_repeat-like_dom_sf"/>
</dbReference>
<dbReference type="Proteomes" id="UP000659654">
    <property type="component" value="Unassembled WGS sequence"/>
</dbReference>
<dbReference type="PROSITE" id="PS50294">
    <property type="entry name" value="WD_REPEATS_REGION"/>
    <property type="match status" value="1"/>
</dbReference>
<dbReference type="PANTHER" id="PTHR13950:SF9">
    <property type="entry name" value="RABCONNECTIN-3A"/>
    <property type="match status" value="1"/>
</dbReference>
<dbReference type="SMART" id="SM00320">
    <property type="entry name" value="WD40"/>
    <property type="match status" value="9"/>
</dbReference>
<organism evidence="6 8">
    <name type="scientific">Bursaphelenchus xylophilus</name>
    <name type="common">Pinewood nematode worm</name>
    <name type="synonym">Aphelenchoides xylophilus</name>
    <dbReference type="NCBI Taxonomy" id="6326"/>
    <lineage>
        <taxon>Eukaryota</taxon>
        <taxon>Metazoa</taxon>
        <taxon>Ecdysozoa</taxon>
        <taxon>Nematoda</taxon>
        <taxon>Chromadorea</taxon>
        <taxon>Rhabditida</taxon>
        <taxon>Tylenchina</taxon>
        <taxon>Tylenchomorpha</taxon>
        <taxon>Aphelenchoidea</taxon>
        <taxon>Aphelenchoididae</taxon>
        <taxon>Bursaphelenchus</taxon>
    </lineage>
</organism>
<dbReference type="GO" id="GO:0043291">
    <property type="term" value="C:RAVE complex"/>
    <property type="evidence" value="ECO:0007669"/>
    <property type="project" value="TreeGrafter"/>
</dbReference>
<feature type="compositionally biased region" description="Polar residues" evidence="2">
    <location>
        <begin position="1318"/>
        <end position="1331"/>
    </location>
</feature>
<evidence type="ECO:0000313" key="4">
    <source>
        <dbReference type="EMBL" id="CAD5221721.1"/>
    </source>
</evidence>
<evidence type="ECO:0000256" key="2">
    <source>
        <dbReference type="SAM" id="MobiDB-lite"/>
    </source>
</evidence>
<dbReference type="OrthoDB" id="342131at2759"/>
<dbReference type="Pfam" id="PF12234">
    <property type="entry name" value="Rav1p_C"/>
    <property type="match status" value="2"/>
</dbReference>
<dbReference type="InterPro" id="IPR052208">
    <property type="entry name" value="DmX-like/RAVE_component"/>
</dbReference>
<dbReference type="eggNOG" id="KOG1064">
    <property type="taxonomic scope" value="Eukaryota"/>
</dbReference>
<dbReference type="EMBL" id="CAJFDI010000003">
    <property type="protein sequence ID" value="CAD5221721.1"/>
    <property type="molecule type" value="Genomic_DNA"/>
</dbReference>
<name>A0A1I7ST27_BURXY</name>
<reference evidence="8" key="1">
    <citation type="submission" date="2016-11" db="UniProtKB">
        <authorList>
            <consortium name="WormBaseParasite"/>
        </authorList>
    </citation>
    <scope>IDENTIFICATION</scope>
</reference>
<evidence type="ECO:0000313" key="5">
    <source>
        <dbReference type="EMBL" id="CAG9108775.1"/>
    </source>
</evidence>
<keyword evidence="7" id="KW-1185">Reference proteome</keyword>
<gene>
    <name evidence="4" type="ORF">BXYJ_LOCUS6819</name>
</gene>
<dbReference type="PANTHER" id="PTHR13950">
    <property type="entry name" value="RABCONNECTIN-RELATED"/>
    <property type="match status" value="1"/>
</dbReference>
<dbReference type="InterPro" id="IPR036322">
    <property type="entry name" value="WD40_repeat_dom_sf"/>
</dbReference>
<dbReference type="Proteomes" id="UP000095284">
    <property type="component" value="Unplaced"/>
</dbReference>
<evidence type="ECO:0000313" key="6">
    <source>
        <dbReference type="Proteomes" id="UP000095284"/>
    </source>
</evidence>
<feature type="repeat" description="WD" evidence="1">
    <location>
        <begin position="2832"/>
        <end position="2867"/>
    </location>
</feature>
<evidence type="ECO:0000313" key="7">
    <source>
        <dbReference type="Proteomes" id="UP000659654"/>
    </source>
</evidence>
<evidence type="ECO:0000313" key="8">
    <source>
        <dbReference type="WBParaSite" id="BXY_1619500.1"/>
    </source>
</evidence>
<keyword evidence="1" id="KW-0853">WD repeat</keyword>
<feature type="compositionally biased region" description="Pro residues" evidence="2">
    <location>
        <begin position="2264"/>
        <end position="2275"/>
    </location>
</feature>
<dbReference type="Pfam" id="PF00400">
    <property type="entry name" value="WD40"/>
    <property type="match status" value="3"/>
</dbReference>
<dbReference type="WBParaSite" id="BXY_1619500.1">
    <property type="protein sequence ID" value="BXY_1619500.1"/>
    <property type="gene ID" value="BXY_1619500"/>
</dbReference>
<dbReference type="PROSITE" id="PS50082">
    <property type="entry name" value="WD_REPEATS_2"/>
    <property type="match status" value="2"/>
</dbReference>
<sequence>MNVHQVLTGALNSNNFSFSVGSVEGNKFIVCGVGVNVVILTSNFTRIQVIHCNQTDCLVRALNCCSDTGRFAVAYGSKVRIFEPTLTTDGNIFPYTWTETQSIQTEKQVNYLEWVLEGLRLLVLSDKTVILYQHRLLSTVVNLNSSSKHVAFSINDDFSSAHIEEYWEKLWSTELSSKPKYVKFSSDSTIFATCGERDRFVKIWYPHEHSQRPGQCDFSYIYLQHPGEVYGFEWRRTGKYVPRKCVSNVLITWCSDNTSRIWKQTPSTNDTVEQLLTAVQVVQQEKPSRKKVSNKHNTLKKARTRLISKINKLMHNKNNSPMMPRVKFSMINRNATFADFANPVHSHNVSFSLAATINAENDCFLVPSMDGRDTQRSSAFAVHWLNNKEMLFCHGAEKILAEALFGEHSDSSGHRSGTVSVELTSPVANPEGTPAPPDNFSLLQPEGSVGTVSNGSTVLSTEMDAAKDVLDVKIEGLIQQWNKSTDILFAVHPVDGSLLTWMVEGLDDEWRQSVVSFASRSPNAFPLTDAASLNLGLYVFSPHEANFMDLQRHMNELANDDAFHSVSLLTSHENGSLNLWQLCMEDNKLYNNIINVIHRYRMCGHRFRTNNISPHPILPLLLTSSSLPALEQSPGESELILWKINPVGPLCQSGGVRELSRITTVKDNAFKCLAWVPAIIPSFANGTVFNSPSSCFITSRDGHLGIYQAVLDARGLLGELFSGSRPESRASSISSEAEYDTPVQTGVKLDEMFNVVSTQSTGKPGCMIFLADVEAAEIGDDEILLLHVFNEDLLSDFDYHGKSESGFNFFVILIQKTKEEKITLKMWSLNISVQKPTSITLNTENRKFRRFSVGGPEFLATAADVTPTAAQLIVKTVKVYDDILNMPSNITVDNVVTSAGHLPSSSVYPACRTPYLLLLSCSDSKVRFLRCTQKKEGDLETTYCWEIWGMISGMADSSLSIPGTVFSMASAHSGRFACVYKPFTLTSPVDMLSYCKNLHIAIYECETSGGVEWLQEKNVRLEATLATERKLLDTKLWCNDDVSLKGTKSLIRIDWASKEDGGHILTVGIGNLVFFFTQVSLDKAQQNVAVMQEQSRPQLRRDSSLASSVTHAKSGLSEWICIRYLVLESVDGLAPLPTIMSWLRDGLFVVGMPSEMRVYSQWNMIPLKAPGHQSPTETSKPGCLVKSVKVMGIRPVASVSNLSTSQSHSVLDQLLKKASKVELNKLDKSEQPKTLASLEYIDSLTDEGIFEAARLSNPMLPQYHPKQLIEMLNAGKTKRVKAILLHVLKALKQYQSSNKTRLARGASIRFNSSKDGEDNTQSNNVNRQRSVTVLDDEELEYDELDGIPPLPLYSLLEMDEAYDGDERAANIDGSKDVYDSLFNDQESDEDLDDVLESLQKADSRSRSSRSRHSSTCSDNRQIQNSFTSRHSRVLTELLTHTHLPGLSSVDQMHLLAVADTLSQFSPSVMDKLVQVNASLKPDQKSNLIDTAASGYASSGTGIETVDECGLRFLMAMKQHDYLLLCLPRAQRQKLRQQGMPISQVIWAFHSDAENELLSTIPCYQKSQETWDGLRSYGVAWWLKNNTTLRLIMEKVAKAAFQAQQDPMDAALFYLAMRKKNVLTHLFKTVNDSRMYDFFREDFTQQKWKKAALKNAFVLMSKQRYHNAAAFFLLGDSLNDAIETILSRLKDLQLAMVVVRLYETDPDKQAQLMEEMLCKNIFRLNAVELHDLSKRDMTQAISRFPKTSTDPFERSMALWMIKEYAMAAAVLVEEAAHDSIHRDSDTSLSDIFNFYTFLRRNPLVIRQRITNAGVQVATTEKFLAFSKHLENRVTTHERRLYFRTAALHLASGCPLLALDVLSVLPTRMVTTVDKTTFNSELELEDKQETKGGDTVDALDWSAPTNVVKDSELKLDWEEEEENEETTEIEEEVKIAKVVDDQIAQFRFDSDDDKQNHTDSLDFIAQHMKFVAALKMMADELSTLASGAEVDGGELRHDMLQWLSRESSVLREVCDYAIDEELLNTNPFIDPVLRRKWLLSNQKLIRTFTSYCILHSAQNHRLTSVLMELILLLLEVQQETNGCPELEAVQTKAFPLFNASISACRMFVSSPLNFLEDQCTDLLLTISNIRRSPPFGTPFTMIRKIYNLCQGLSSCLYQSLSFTDNFEKHYQAYEDLKVQTAPQSWPGVDSLVALLSVGKDEEAPNLRLLLVKIFVSVSTSLFCYALAGYDARWLYRLCVKEVDAVAYGYIFGGGGEKIVPTGQAPARPPPPPRPPMPGSAEKARTNFHAKVLGVNEVTKQPLQNHVLSCWVPPKKSLVQFFAEKIPPDPRAPNEVIFDSDQSESDTSDEEDQFDLDLEVMTKPHKDPTSYAWLLIRYACIVQQIERLKKFLQVAGFEMQELVRLSPQVNNIFKLYTKWSNQLQNQIQNYPEGCPLAFLPNMYIIDENTPLTVSSTLTDSSSLLKKYKSLVEPNNTPFEYAGKGVLSVKRLWTYLVRQDNLSSHFVRYIYSGSYYVTGKDKITLATLSTTSQAGKDVNEPLRIMQREREAIVSFACCKVRNGHVVVATNREVQELNLERILNEKEQSSDFYPLGNFLNNRVDLDIALGETPQDRLKDNDDYQLMGSNKEAMNSSSFLTPFIIDRSRVALRKLKKRNIGGVRRIETHPSLPYYITGASDGSIYMWEWNVDQPIFTARQAAQYAKVTKLAFAQNGNKFASVDGDGHLCIWQATQQTSSKKPFFNQKCHTKSASDVKFLGQTSSVLVTAGQSQGDMNIALWDTLLPNGRNMVYAFNGHVDGATCVSYFPSSQTIVSGGRHGEICLWDLRQRQLRATVKAFDSASVRSMYSDNNSNLLLTGSAEGDIKIWDINSVPQLLHTMSGEHAVKGGFSLRQVGSSAVQGTQQLYFDSEMRLFSCGADCSLKIRTLPFFS</sequence>
<feature type="region of interest" description="Disordered" evidence="2">
    <location>
        <begin position="2327"/>
        <end position="2349"/>
    </location>
</feature>
<dbReference type="Gene3D" id="2.130.10.10">
    <property type="entry name" value="YVTN repeat-like/Quinoprotein amine dehydrogenase"/>
    <property type="match status" value="2"/>
</dbReference>